<organism evidence="1 2">
    <name type="scientific">Mycobacteroides immunogenum</name>
    <dbReference type="NCBI Taxonomy" id="83262"/>
    <lineage>
        <taxon>Bacteria</taxon>
        <taxon>Bacillati</taxon>
        <taxon>Actinomycetota</taxon>
        <taxon>Actinomycetes</taxon>
        <taxon>Mycobacteriales</taxon>
        <taxon>Mycobacteriaceae</taxon>
        <taxon>Mycobacteroides</taxon>
    </lineage>
</organism>
<sequence length="161" mass="17720">MYVNGTHEGAAMGTDPRVTDAPAEHLHNANVAMHQIASALVAVGMRDGKTLDLSYLAPMIAYHLALRGFRLHQDEALIKSRRVEGAQHEGALEWVGINAPDDVREEIDTATTPQDIENLSGNAKAFWIRQLGGVPVDDVPEGWRQKTRITFQDDEQTEAPL</sequence>
<protein>
    <submittedName>
        <fullName evidence="1">Uncharacterized protein</fullName>
    </submittedName>
</protein>
<dbReference type="InterPro" id="IPR021226">
    <property type="entry name" value="Phage_gene29"/>
</dbReference>
<accession>A0A179VGC9</accession>
<dbReference type="RefSeq" id="WP_052541478.1">
    <property type="nucleotide sequence ID" value="NZ_LQYE01000001.1"/>
</dbReference>
<reference evidence="1 2" key="1">
    <citation type="submission" date="2016-01" db="EMBL/GenBank/DDBJ databases">
        <title>Mycobacterium immunogenum strain CD11_6 genome sequencing and assembly.</title>
        <authorList>
            <person name="Kaur G."/>
            <person name="Nair G.R."/>
            <person name="Mayilraj S."/>
        </authorList>
    </citation>
    <scope>NUCLEOTIDE SEQUENCE [LARGE SCALE GENOMIC DNA]</scope>
    <source>
        <strain evidence="1 2">CD11-6</strain>
    </source>
</reference>
<gene>
    <name evidence="1" type="ORF">AWB85_06510</name>
</gene>
<dbReference type="EMBL" id="LQYE01000001">
    <property type="protein sequence ID" value="OAT70920.1"/>
    <property type="molecule type" value="Genomic_DNA"/>
</dbReference>
<evidence type="ECO:0000313" key="1">
    <source>
        <dbReference type="EMBL" id="OAT70920.1"/>
    </source>
</evidence>
<dbReference type="Pfam" id="PF10910">
    <property type="entry name" value="Phage_gene29"/>
    <property type="match status" value="1"/>
</dbReference>
<evidence type="ECO:0000313" key="2">
    <source>
        <dbReference type="Proteomes" id="UP000186919"/>
    </source>
</evidence>
<dbReference type="AlphaFoldDB" id="A0A179VGC9"/>
<comment type="caution">
    <text evidence="1">The sequence shown here is derived from an EMBL/GenBank/DDBJ whole genome shotgun (WGS) entry which is preliminary data.</text>
</comment>
<proteinExistence type="predicted"/>
<dbReference type="Proteomes" id="UP000186919">
    <property type="component" value="Unassembled WGS sequence"/>
</dbReference>
<name>A0A179VGC9_9MYCO</name>